<dbReference type="Proteomes" id="UP001230496">
    <property type="component" value="Chromosome"/>
</dbReference>
<dbReference type="PANTHER" id="PTHR33361:SF16">
    <property type="entry name" value="DUF885 DOMAIN-CONTAINING PROTEIN"/>
    <property type="match status" value="1"/>
</dbReference>
<evidence type="ECO:0000256" key="1">
    <source>
        <dbReference type="SAM" id="SignalP"/>
    </source>
</evidence>
<dbReference type="PANTHER" id="PTHR33361">
    <property type="entry name" value="GLR0591 PROTEIN"/>
    <property type="match status" value="1"/>
</dbReference>
<sequence>MLTKTKHSFLLLIILIAAISCQGPSEKKEDTAKKDDLSKELTIWLDEKYEESLQKSPLTLTTLGRKDHYGQLDDVSMKALEEEANWMQQTVEELQTKFDYEQLDKQAQLSYDLWVYKNEVKQKEVKWKPMEYVFDQMTSVHTRLPTLLINFHKVDSLSDMKAYISRVEKIEIAMDQLLTRARLQAEKEILPPRFALELVQKEAKALIDGQPFTEGEKSTAIFKDMNKKIDALLEDESITKEEGDMLKKSSKEALVNAFGPAYQKLIAWTEKEIPNAKEKPTGLSRHENGDAYYNYRLSTSTTTELTADEIHSIGLSEVKRIQNEMIAIKEEIGFDGDLQAFFKFVNEDSQFYFPNTDEGRQAYLDEATKFIDEITEKLPDYFGILPKASLEVKRVEAFREQDGAPQHYMQGTPDGSRPGTYYVHLSDMTSMPKTTLEGVAYHEGNPGHHMQISIAQELEGIPKFRTQGFYNAYIEGWALYSEKLAKEMGQYKNPYYDYGRLVNEIWRAIRLVVDTGLHSKGWTEADAIKYFTENSSISANAIIAEVRRYMVMPGQATGYKIGMIKIFELRAKAKQELGDQFDIKNFHDLVLGSGALPLNLLEQEVDAWIVKNKEAA</sequence>
<feature type="signal peptide" evidence="1">
    <location>
        <begin position="1"/>
        <end position="22"/>
    </location>
</feature>
<evidence type="ECO:0000313" key="3">
    <source>
        <dbReference type="Proteomes" id="UP001230496"/>
    </source>
</evidence>
<dbReference type="RefSeq" id="WP_308350181.1">
    <property type="nucleotide sequence ID" value="NZ_CP129971.1"/>
</dbReference>
<dbReference type="AlphaFoldDB" id="A0AA51NBE6"/>
<protein>
    <submittedName>
        <fullName evidence="2">DUF885 domain-containing protein</fullName>
    </submittedName>
</protein>
<accession>A0AA51NBE6</accession>
<dbReference type="PROSITE" id="PS51257">
    <property type="entry name" value="PROKAR_LIPOPROTEIN"/>
    <property type="match status" value="1"/>
</dbReference>
<evidence type="ECO:0000313" key="2">
    <source>
        <dbReference type="EMBL" id="WMN12247.1"/>
    </source>
</evidence>
<dbReference type="Pfam" id="PF05960">
    <property type="entry name" value="DUF885"/>
    <property type="match status" value="1"/>
</dbReference>
<feature type="chain" id="PRO_5041338088" evidence="1">
    <location>
        <begin position="23"/>
        <end position="616"/>
    </location>
</feature>
<keyword evidence="1" id="KW-0732">Signal</keyword>
<dbReference type="EMBL" id="CP129971">
    <property type="protein sequence ID" value="WMN12247.1"/>
    <property type="molecule type" value="Genomic_DNA"/>
</dbReference>
<dbReference type="InterPro" id="IPR010281">
    <property type="entry name" value="DUF885"/>
</dbReference>
<proteinExistence type="predicted"/>
<name>A0AA51NBE6_9BACT</name>
<keyword evidence="3" id="KW-1185">Reference proteome</keyword>
<reference evidence="2 3" key="1">
    <citation type="submission" date="2023-08" db="EMBL/GenBank/DDBJ databases">
        <title>Comparative genomics and taxonomic characterization of three novel marine species of genus Marivirga.</title>
        <authorList>
            <person name="Muhammad N."/>
            <person name="Kim S.-G."/>
        </authorList>
    </citation>
    <scope>NUCLEOTIDE SEQUENCE [LARGE SCALE GENOMIC DNA]</scope>
    <source>
        <strain evidence="2 3">BDSF4-3</strain>
    </source>
</reference>
<dbReference type="KEGG" id="msaa:QYS49_32950"/>
<organism evidence="2 3">
    <name type="scientific">Marivirga salinarum</name>
    <dbReference type="NCBI Taxonomy" id="3059078"/>
    <lineage>
        <taxon>Bacteria</taxon>
        <taxon>Pseudomonadati</taxon>
        <taxon>Bacteroidota</taxon>
        <taxon>Cytophagia</taxon>
        <taxon>Cytophagales</taxon>
        <taxon>Marivirgaceae</taxon>
        <taxon>Marivirga</taxon>
    </lineage>
</organism>
<gene>
    <name evidence="2" type="ORF">QYS49_32950</name>
</gene>